<dbReference type="InterPro" id="IPR039556">
    <property type="entry name" value="ICL/PEPM"/>
</dbReference>
<proteinExistence type="predicted"/>
<dbReference type="SUPFAM" id="SSF51621">
    <property type="entry name" value="Phosphoenolpyruvate/pyruvate domain"/>
    <property type="match status" value="1"/>
</dbReference>
<dbReference type="AlphaFoldDB" id="A0A7X6I5L5"/>
<dbReference type="PANTHER" id="PTHR42905">
    <property type="entry name" value="PHOSPHOENOLPYRUVATE CARBOXYLASE"/>
    <property type="match status" value="1"/>
</dbReference>
<protein>
    <submittedName>
        <fullName evidence="1">Isocitrate lyase/PEP mutase family protein</fullName>
    </submittedName>
</protein>
<dbReference type="Proteomes" id="UP000521868">
    <property type="component" value="Unassembled WGS sequence"/>
</dbReference>
<dbReference type="InterPro" id="IPR040442">
    <property type="entry name" value="Pyrv_kinase-like_dom_sf"/>
</dbReference>
<gene>
    <name evidence="1" type="ORF">RAMLITH_06420</name>
</gene>
<evidence type="ECO:0000313" key="2">
    <source>
        <dbReference type="Proteomes" id="UP000521868"/>
    </source>
</evidence>
<dbReference type="InterPro" id="IPR015813">
    <property type="entry name" value="Pyrv/PenolPyrv_kinase-like_dom"/>
</dbReference>
<organism evidence="1 2">
    <name type="scientific">Ramlibacter lithotrophicus</name>
    <dbReference type="NCBI Taxonomy" id="2606681"/>
    <lineage>
        <taxon>Bacteria</taxon>
        <taxon>Pseudomonadati</taxon>
        <taxon>Pseudomonadota</taxon>
        <taxon>Betaproteobacteria</taxon>
        <taxon>Burkholderiales</taxon>
        <taxon>Comamonadaceae</taxon>
        <taxon>Ramlibacter</taxon>
    </lineage>
</organism>
<dbReference type="PANTHER" id="PTHR42905:SF2">
    <property type="entry name" value="PHOSPHOENOLPYRUVATE CARBOXYLASE FAMILY PROTEIN"/>
    <property type="match status" value="1"/>
</dbReference>
<sequence>MSNKISPSPSGTLRAILERGEFVVAPGVFEMLGAKIADRMDFPALYMTGYGVSTSHLGQPDAGIAGFTDMQGRARTIAHGVSKPLIADADTGFGGLINIRHTVRGYEEAGVQAIQLEDQESPKKCGHTPNRRVVALPDAVRRIEVAVDSRRSRDFLIVARTDARTGLGLDEAIKRGKAFAKAGADIIFVESPESEDEFQRIGQELAGCGAWLIANMVPTGRSPEISAARLKELGFALAIWPGVLMQSACAAMENALAYLAANGTTAGSPVPSYDMKKLHELVGFEDVWAFEKRWAQ</sequence>
<keyword evidence="2" id="KW-1185">Reference proteome</keyword>
<accession>A0A7X6I5L5</accession>
<dbReference type="GO" id="GO:0016829">
    <property type="term" value="F:lyase activity"/>
    <property type="evidence" value="ECO:0007669"/>
    <property type="project" value="UniProtKB-KW"/>
</dbReference>
<comment type="caution">
    <text evidence="1">The sequence shown here is derived from an EMBL/GenBank/DDBJ whole genome shotgun (WGS) entry which is preliminary data.</text>
</comment>
<dbReference type="CDD" id="cd00377">
    <property type="entry name" value="ICL_PEPM"/>
    <property type="match status" value="1"/>
</dbReference>
<keyword evidence="1" id="KW-0456">Lyase</keyword>
<dbReference type="Gene3D" id="3.20.20.60">
    <property type="entry name" value="Phosphoenolpyruvate-binding domains"/>
    <property type="match status" value="1"/>
</dbReference>
<reference evidence="1 2" key="1">
    <citation type="journal article" date="2020" name="Nature">
        <title>Bacterial chemolithoautotrophy via manganese oxidation.</title>
        <authorList>
            <person name="Yu H."/>
            <person name="Leadbetter J.R."/>
        </authorList>
    </citation>
    <scope>NUCLEOTIDE SEQUENCE [LARGE SCALE GENOMIC DNA]</scope>
    <source>
        <strain evidence="1 2">RBP-1</strain>
    </source>
</reference>
<dbReference type="Pfam" id="PF13714">
    <property type="entry name" value="PEP_mutase"/>
    <property type="match status" value="1"/>
</dbReference>
<evidence type="ECO:0000313" key="1">
    <source>
        <dbReference type="EMBL" id="NKE65451.1"/>
    </source>
</evidence>
<dbReference type="EMBL" id="VTOX01000002">
    <property type="protein sequence ID" value="NKE65451.1"/>
    <property type="molecule type" value="Genomic_DNA"/>
</dbReference>
<name>A0A7X6I5L5_9BURK</name>
<dbReference type="RefSeq" id="WP_168106572.1">
    <property type="nucleotide sequence ID" value="NZ_VTOX01000002.1"/>
</dbReference>